<evidence type="ECO:0000313" key="4">
    <source>
        <dbReference type="EMBL" id="KAK7427480.1"/>
    </source>
</evidence>
<protein>
    <recommendedName>
        <fullName evidence="6">Mid2 domain-containing protein</fullName>
    </recommendedName>
</protein>
<evidence type="ECO:0008006" key="6">
    <source>
        <dbReference type="Google" id="ProtNLM"/>
    </source>
</evidence>
<dbReference type="PANTHER" id="PTHR16861:SF9">
    <property type="entry name" value="CELL WALL INTEGRITY AND STRESS RESPONSE COMPONENT 1"/>
    <property type="match status" value="1"/>
</dbReference>
<feature type="compositionally biased region" description="Low complexity" evidence="1">
    <location>
        <begin position="204"/>
        <end position="306"/>
    </location>
</feature>
<proteinExistence type="predicted"/>
<comment type="caution">
    <text evidence="4">The sequence shown here is derived from an EMBL/GenBank/DDBJ whole genome shotgun (WGS) entry which is preliminary data.</text>
</comment>
<keyword evidence="2" id="KW-0812">Transmembrane</keyword>
<feature type="region of interest" description="Disordered" evidence="1">
    <location>
        <begin position="448"/>
        <end position="497"/>
    </location>
</feature>
<evidence type="ECO:0000256" key="1">
    <source>
        <dbReference type="SAM" id="MobiDB-lite"/>
    </source>
</evidence>
<evidence type="ECO:0000256" key="3">
    <source>
        <dbReference type="SAM" id="SignalP"/>
    </source>
</evidence>
<feature type="compositionally biased region" description="Polar residues" evidence="1">
    <location>
        <begin position="458"/>
        <end position="474"/>
    </location>
</feature>
<feature type="compositionally biased region" description="Polar residues" evidence="1">
    <location>
        <begin position="186"/>
        <end position="200"/>
    </location>
</feature>
<keyword evidence="3" id="KW-0732">Signal</keyword>
<dbReference type="EMBL" id="JAZAVK010000053">
    <property type="protein sequence ID" value="KAK7427480.1"/>
    <property type="molecule type" value="Genomic_DNA"/>
</dbReference>
<feature type="compositionally biased region" description="Polar residues" evidence="1">
    <location>
        <begin position="488"/>
        <end position="497"/>
    </location>
</feature>
<name>A0ABR1I1U4_9HYPO</name>
<keyword evidence="2" id="KW-1133">Transmembrane helix</keyword>
<feature type="chain" id="PRO_5046892126" description="Mid2 domain-containing protein" evidence="3">
    <location>
        <begin position="29"/>
        <end position="497"/>
    </location>
</feature>
<feature type="signal peptide" evidence="3">
    <location>
        <begin position="1"/>
        <end position="28"/>
    </location>
</feature>
<reference evidence="4 5" key="1">
    <citation type="journal article" date="2025" name="Microbiol. Resour. Announc.">
        <title>Draft genome sequences for Neonectria magnoliae and Neonectria punicea, canker pathogens of Liriodendron tulipifera and Acer saccharum in West Virginia.</title>
        <authorList>
            <person name="Petronek H.M."/>
            <person name="Kasson M.T."/>
            <person name="Metheny A.M."/>
            <person name="Stauder C.M."/>
            <person name="Lovett B."/>
            <person name="Lynch S.C."/>
            <person name="Garnas J.R."/>
            <person name="Kasson L.R."/>
            <person name="Stajich J.E."/>
        </authorList>
    </citation>
    <scope>NUCLEOTIDE SEQUENCE [LARGE SCALE GENOMIC DNA]</scope>
    <source>
        <strain evidence="4 5">NRRL 64651</strain>
    </source>
</reference>
<feature type="transmembrane region" description="Helical" evidence="2">
    <location>
        <begin position="311"/>
        <end position="333"/>
    </location>
</feature>
<dbReference type="Gene3D" id="1.20.5.510">
    <property type="entry name" value="Single helix bin"/>
    <property type="match status" value="1"/>
</dbReference>
<keyword evidence="5" id="KW-1185">Reference proteome</keyword>
<evidence type="ECO:0000256" key="2">
    <source>
        <dbReference type="SAM" id="Phobius"/>
    </source>
</evidence>
<evidence type="ECO:0000313" key="5">
    <source>
        <dbReference type="Proteomes" id="UP001498421"/>
    </source>
</evidence>
<keyword evidence="2" id="KW-0472">Membrane</keyword>
<gene>
    <name evidence="4" type="ORF">QQZ08_006086</name>
</gene>
<organism evidence="4 5">
    <name type="scientific">Neonectria magnoliae</name>
    <dbReference type="NCBI Taxonomy" id="2732573"/>
    <lineage>
        <taxon>Eukaryota</taxon>
        <taxon>Fungi</taxon>
        <taxon>Dikarya</taxon>
        <taxon>Ascomycota</taxon>
        <taxon>Pezizomycotina</taxon>
        <taxon>Sordariomycetes</taxon>
        <taxon>Hypocreomycetidae</taxon>
        <taxon>Hypocreales</taxon>
        <taxon>Nectriaceae</taxon>
        <taxon>Neonectria</taxon>
    </lineage>
</organism>
<sequence length="497" mass="51399">MSPANRTVRLPSAASLLVLSSIIRLTSAHPFAQPPQTRTVEHHELHVQPYPLAATAAPGFFDDLLGRRQLNTVCGYIGGDPALPATCSAGSHCVVDVDHGAVGCCPDGGACTQGVYTGCVDRNSGAQSEVNPYVFTCQGSDLCYKNSFEGGYSQYGCGSESGMATTVVGTASGKSAIELSSITAPITDTAESSSEPTTTRATKDSSASRTDSSKTATKTSATKTDTTETTETTETDTSSTKTLSTETSSTDTTTTDTSTSSNSETTSSASSSTETDESSSTSSEEASSSTSAAAAPDTDGDDNGSNNTGAIIGGTISGVAALIALIILGVWLWRRKKANQGSGLNQKAIAGENGNIQPLLPMREVDESPPVPPMAMARGGAITPVNEFENERRAEPYQPNYPYGYGPGSAAGGVMAVGNNSHQMDLDEQPLTRDDREFEDYAEGFHAPLGPIEEESRPNTAAVNDPSDLSNASSAYPGPRGGGGGPLWQQNRGPGWV</sequence>
<feature type="region of interest" description="Disordered" evidence="1">
    <location>
        <begin position="186"/>
        <end position="306"/>
    </location>
</feature>
<dbReference type="Proteomes" id="UP001498421">
    <property type="component" value="Unassembled WGS sequence"/>
</dbReference>
<accession>A0ABR1I1U4</accession>
<dbReference type="PANTHER" id="PTHR16861">
    <property type="entry name" value="GLYCOPROTEIN 38"/>
    <property type="match status" value="1"/>
</dbReference>